<keyword evidence="2" id="KW-0269">Exonuclease</keyword>
<dbReference type="Gene3D" id="3.30.420.10">
    <property type="entry name" value="Ribonuclease H-like superfamily/Ribonuclease H"/>
    <property type="match status" value="1"/>
</dbReference>
<dbReference type="Proteomes" id="UP000230837">
    <property type="component" value="Unassembled WGS sequence"/>
</dbReference>
<comment type="caution">
    <text evidence="2">The sequence shown here is derived from an EMBL/GenBank/DDBJ whole genome shotgun (WGS) entry which is preliminary data.</text>
</comment>
<keyword evidence="2" id="KW-0378">Hydrolase</keyword>
<proteinExistence type="predicted"/>
<dbReference type="InterPro" id="IPR012337">
    <property type="entry name" value="RNaseH-like_sf"/>
</dbReference>
<accession>A0A2M7INT9</accession>
<dbReference type="InterPro" id="IPR036397">
    <property type="entry name" value="RNaseH_sf"/>
</dbReference>
<evidence type="ECO:0000313" key="3">
    <source>
        <dbReference type="Proteomes" id="UP000230837"/>
    </source>
</evidence>
<dbReference type="GO" id="GO:0004527">
    <property type="term" value="F:exonuclease activity"/>
    <property type="evidence" value="ECO:0007669"/>
    <property type="project" value="UniProtKB-KW"/>
</dbReference>
<protein>
    <submittedName>
        <fullName evidence="2">3'-5' exonuclease</fullName>
    </submittedName>
</protein>
<name>A0A2M7INT9_9BACT</name>
<dbReference type="Pfam" id="PF10108">
    <property type="entry name" value="DNA_pol_B_exo2"/>
    <property type="match status" value="1"/>
</dbReference>
<dbReference type="InterPro" id="IPR019288">
    <property type="entry name" value="3'-5'_exonuclease_PolB-like"/>
</dbReference>
<feature type="domain" description="Predicted 3'-5' exonuclease PolB-like" evidence="1">
    <location>
        <begin position="94"/>
        <end position="231"/>
    </location>
</feature>
<organism evidence="2 3">
    <name type="scientific">Candidatus Kaiserbacteria bacterium CG_4_8_14_3_um_filter_38_9</name>
    <dbReference type="NCBI Taxonomy" id="1974599"/>
    <lineage>
        <taxon>Bacteria</taxon>
        <taxon>Candidatus Kaiseribacteriota</taxon>
    </lineage>
</organism>
<evidence type="ECO:0000313" key="2">
    <source>
        <dbReference type="EMBL" id="PIW96894.1"/>
    </source>
</evidence>
<dbReference type="EMBL" id="PFHR01000135">
    <property type="protein sequence ID" value="PIW96894.1"/>
    <property type="molecule type" value="Genomic_DNA"/>
</dbReference>
<evidence type="ECO:0000259" key="1">
    <source>
        <dbReference type="Pfam" id="PF10108"/>
    </source>
</evidence>
<keyword evidence="2" id="KW-0540">Nuclease</keyword>
<sequence length="243" mass="27845">MSTLVFDIETIGDNWEELDETTQKILTRWVDKTTKDEAEHFSLVEDIKNGLGFSPFTGRVVAIGVYDIERAQGAVYYSGEGTEDNEKDGDYTLKQRSEVDMLADFWEGAKGYDTFVTYNGRGFDVPFLMHRSAVSKIKPTVNMMEGRYPYQQKSCRHVDLQDEMTFFGAMYRKPSLHLCCRAYGIESPKMAGVSGDDVAELFLQKKFRDIARYNARDVIATTALYKKWQTYFAPLPVDETIDF</sequence>
<dbReference type="SUPFAM" id="SSF53098">
    <property type="entry name" value="Ribonuclease H-like"/>
    <property type="match status" value="1"/>
</dbReference>
<dbReference type="AlphaFoldDB" id="A0A2M7INT9"/>
<gene>
    <name evidence="2" type="ORF">COZ82_02530</name>
</gene>
<dbReference type="GO" id="GO:0003676">
    <property type="term" value="F:nucleic acid binding"/>
    <property type="evidence" value="ECO:0007669"/>
    <property type="project" value="InterPro"/>
</dbReference>
<reference evidence="3" key="1">
    <citation type="submission" date="2017-09" db="EMBL/GenBank/DDBJ databases">
        <title>Depth-based differentiation of microbial function through sediment-hosted aquifers and enrichment of novel symbionts in the deep terrestrial subsurface.</title>
        <authorList>
            <person name="Probst A.J."/>
            <person name="Ladd B."/>
            <person name="Jarett J.K."/>
            <person name="Geller-Mcgrath D.E."/>
            <person name="Sieber C.M.K."/>
            <person name="Emerson J.B."/>
            <person name="Anantharaman K."/>
            <person name="Thomas B.C."/>
            <person name="Malmstrom R."/>
            <person name="Stieglmeier M."/>
            <person name="Klingl A."/>
            <person name="Woyke T."/>
            <person name="Ryan C.M."/>
            <person name="Banfield J.F."/>
        </authorList>
    </citation>
    <scope>NUCLEOTIDE SEQUENCE [LARGE SCALE GENOMIC DNA]</scope>
</reference>